<accession>A0A2K2H9D0</accession>
<keyword evidence="1" id="KW-0472">Membrane</keyword>
<evidence type="ECO:0000313" key="2">
    <source>
        <dbReference type="EMBL" id="PNU19830.1"/>
    </source>
</evidence>
<comment type="caution">
    <text evidence="2">The sequence shown here is derived from an EMBL/GenBank/DDBJ whole genome shotgun (WGS) entry which is preliminary data.</text>
</comment>
<name>A0A2K2H9D0_9BACT</name>
<sequence length="287" mass="30621">MARFNLPRIGTDNKRQVLLCVLCGLLAALVAFWVNLPVRPLADRLVQSAAKQGLHMVIDRPALAFPFGLHAAGMEVRIPNLPHPPIPLRGLTLTPAWTSLFGSNPGLDLETGVMSGKLWATVHRKGDIALRLKGLQLSESLGPRLPLQVVAVIESGQFNGRLPLAGRNSSDLELTLNNAALVGLKTFGAARDRLNLGRIRLKAGGRGATLKITTLEASGGDIEAAGSGSLTLGRTPALSRLNLTLQLKPSAALDPALRDLLNLLGKPGRDGRYRLRLSGPLNALRTR</sequence>
<reference evidence="2 3" key="1">
    <citation type="journal article" date="2018" name="Genome Announc.">
        <title>Genome Sequence of Geothermobacter sp. HR-1 Iron Reducer from the Loihi Seamount.</title>
        <authorList>
            <person name="Smith H."/>
            <person name="Abuyen K."/>
            <person name="Tremblay J."/>
            <person name="Savalia P."/>
            <person name="Perez-Rodriguez I."/>
            <person name="Emerson D."/>
            <person name="Tully B."/>
            <person name="Amend J."/>
        </authorList>
    </citation>
    <scope>NUCLEOTIDE SEQUENCE [LARGE SCALE GENOMIC DNA]</scope>
    <source>
        <strain evidence="2 3">HR-1</strain>
    </source>
</reference>
<dbReference type="Proteomes" id="UP000236340">
    <property type="component" value="Unassembled WGS sequence"/>
</dbReference>
<dbReference type="AlphaFoldDB" id="A0A2K2H9D0"/>
<dbReference type="RefSeq" id="WP_103115674.1">
    <property type="nucleotide sequence ID" value="NZ_PPFX01000022.1"/>
</dbReference>
<dbReference type="EMBL" id="PPFX01000022">
    <property type="protein sequence ID" value="PNU19830.1"/>
    <property type="molecule type" value="Genomic_DNA"/>
</dbReference>
<proteinExistence type="predicted"/>
<gene>
    <name evidence="2" type="primary">gspN</name>
    <name evidence="2" type="ORF">C2E25_10380</name>
</gene>
<feature type="transmembrane region" description="Helical" evidence="1">
    <location>
        <begin position="17"/>
        <end position="36"/>
    </location>
</feature>
<organism evidence="2 3">
    <name type="scientific">Geothermobacter hydrogeniphilus</name>
    <dbReference type="NCBI Taxonomy" id="1969733"/>
    <lineage>
        <taxon>Bacteria</taxon>
        <taxon>Pseudomonadati</taxon>
        <taxon>Thermodesulfobacteriota</taxon>
        <taxon>Desulfuromonadia</taxon>
        <taxon>Desulfuromonadales</taxon>
        <taxon>Geothermobacteraceae</taxon>
        <taxon>Geothermobacter</taxon>
    </lineage>
</organism>
<keyword evidence="1" id="KW-0812">Transmembrane</keyword>
<dbReference type="NCBIfam" id="TIGR04411">
    <property type="entry name" value="T2SS_GspN_Lepto"/>
    <property type="match status" value="1"/>
</dbReference>
<evidence type="ECO:0000256" key="1">
    <source>
        <dbReference type="SAM" id="Phobius"/>
    </source>
</evidence>
<dbReference type="OrthoDB" id="5405510at2"/>
<protein>
    <submittedName>
        <fullName evidence="2">Type II secretion system protein GspN</fullName>
    </submittedName>
</protein>
<keyword evidence="1" id="KW-1133">Transmembrane helix</keyword>
<dbReference type="InterPro" id="IPR030925">
    <property type="entry name" value="T2SS_GspN_Lepto"/>
</dbReference>
<evidence type="ECO:0000313" key="3">
    <source>
        <dbReference type="Proteomes" id="UP000236340"/>
    </source>
</evidence>